<dbReference type="GO" id="GO:0006357">
    <property type="term" value="P:regulation of transcription by RNA polymerase II"/>
    <property type="evidence" value="ECO:0007669"/>
    <property type="project" value="TreeGrafter"/>
</dbReference>
<feature type="region of interest" description="Disordered" evidence="1">
    <location>
        <begin position="104"/>
        <end position="151"/>
    </location>
</feature>
<comment type="caution">
    <text evidence="3">The sequence shown here is derived from an EMBL/GenBank/DDBJ whole genome shotgun (WGS) entry which is preliminary data.</text>
</comment>
<evidence type="ECO:0000313" key="3">
    <source>
        <dbReference type="EMBL" id="KAJ8018848.1"/>
    </source>
</evidence>
<dbReference type="PANTHER" id="PTHR46167">
    <property type="entry name" value="N-LYSINE METHYLTRANSFERASE KMT5A"/>
    <property type="match status" value="1"/>
</dbReference>
<keyword evidence="4" id="KW-1185">Reference proteome</keyword>
<dbReference type="Proteomes" id="UP001152320">
    <property type="component" value="Unassembled WGS sequence"/>
</dbReference>
<evidence type="ECO:0000259" key="2">
    <source>
        <dbReference type="Pfam" id="PF00856"/>
    </source>
</evidence>
<feature type="domain" description="SET" evidence="2">
    <location>
        <begin position="25"/>
        <end position="79"/>
    </location>
</feature>
<dbReference type="InterPro" id="IPR046341">
    <property type="entry name" value="SET_dom_sf"/>
</dbReference>
<dbReference type="Pfam" id="PF00856">
    <property type="entry name" value="SET"/>
    <property type="match status" value="1"/>
</dbReference>
<gene>
    <name evidence="3" type="ORF">HOLleu_42933</name>
</gene>
<evidence type="ECO:0000256" key="1">
    <source>
        <dbReference type="SAM" id="MobiDB-lite"/>
    </source>
</evidence>
<dbReference type="InterPro" id="IPR001214">
    <property type="entry name" value="SET_dom"/>
</dbReference>
<feature type="compositionally biased region" description="Basic and acidic residues" evidence="1">
    <location>
        <begin position="225"/>
        <end position="234"/>
    </location>
</feature>
<feature type="compositionally biased region" description="Polar residues" evidence="1">
    <location>
        <begin position="215"/>
        <end position="224"/>
    </location>
</feature>
<dbReference type="GO" id="GO:0005700">
    <property type="term" value="C:polytene chromosome"/>
    <property type="evidence" value="ECO:0007669"/>
    <property type="project" value="TreeGrafter"/>
</dbReference>
<feature type="compositionally biased region" description="Basic and acidic residues" evidence="1">
    <location>
        <begin position="104"/>
        <end position="115"/>
    </location>
</feature>
<feature type="compositionally biased region" description="Basic and acidic residues" evidence="1">
    <location>
        <begin position="185"/>
        <end position="198"/>
    </location>
</feature>
<proteinExistence type="predicted"/>
<dbReference type="GO" id="GO:0005634">
    <property type="term" value="C:nucleus"/>
    <property type="evidence" value="ECO:0007669"/>
    <property type="project" value="TreeGrafter"/>
</dbReference>
<feature type="compositionally biased region" description="Basic and acidic residues" evidence="1">
    <location>
        <begin position="256"/>
        <end position="271"/>
    </location>
</feature>
<feature type="compositionally biased region" description="Acidic residues" evidence="1">
    <location>
        <begin position="304"/>
        <end position="315"/>
    </location>
</feature>
<feature type="region of interest" description="Disordered" evidence="1">
    <location>
        <begin position="168"/>
        <end position="321"/>
    </location>
</feature>
<dbReference type="Gene3D" id="2.170.270.10">
    <property type="entry name" value="SET domain"/>
    <property type="match status" value="1"/>
</dbReference>
<dbReference type="InterPro" id="IPR051760">
    <property type="entry name" value="KMT5A"/>
</dbReference>
<evidence type="ECO:0000313" key="4">
    <source>
        <dbReference type="Proteomes" id="UP001152320"/>
    </source>
</evidence>
<dbReference type="GO" id="GO:0043516">
    <property type="term" value="P:regulation of DNA damage response, signal transduction by p53 class mediator"/>
    <property type="evidence" value="ECO:0007669"/>
    <property type="project" value="TreeGrafter"/>
</dbReference>
<dbReference type="GO" id="GO:0042799">
    <property type="term" value="F:histone H4K20 methyltransferase activity"/>
    <property type="evidence" value="ECO:0007669"/>
    <property type="project" value="TreeGrafter"/>
</dbReference>
<dbReference type="SUPFAM" id="SSF82199">
    <property type="entry name" value="SET domain"/>
    <property type="match status" value="1"/>
</dbReference>
<dbReference type="EMBL" id="JAIZAY010000167">
    <property type="protein sequence ID" value="KAJ8018848.1"/>
    <property type="molecule type" value="Genomic_DNA"/>
</dbReference>
<dbReference type="PANTHER" id="PTHR46167:SF1">
    <property type="entry name" value="N-LYSINE METHYLTRANSFERASE KMT5A"/>
    <property type="match status" value="1"/>
</dbReference>
<feature type="compositionally biased region" description="Low complexity" evidence="1">
    <location>
        <begin position="289"/>
        <end position="301"/>
    </location>
</feature>
<accession>A0A9Q0YA31</accession>
<dbReference type="OrthoDB" id="5560686at2759"/>
<reference evidence="3" key="1">
    <citation type="submission" date="2021-10" db="EMBL/GenBank/DDBJ databases">
        <title>Tropical sea cucumber genome reveals ecological adaptation and Cuvierian tubules defense mechanism.</title>
        <authorList>
            <person name="Chen T."/>
        </authorList>
    </citation>
    <scope>NUCLEOTIDE SEQUENCE</scope>
    <source>
        <strain evidence="3">Nanhai2018</strain>
        <tissue evidence="3">Muscle</tissue>
    </source>
</reference>
<protein>
    <recommendedName>
        <fullName evidence="2">SET domain-containing protein</fullName>
    </recommendedName>
</protein>
<sequence>MLGNSFQGIKETSLKKKGHQDSNFPLHLKERIIGRLVNHGEKKEVRVKLSVIDVDSKPALCLFALTDIALGQELLYDYGVSNLPWIQQNKSPQSQYGTVWKQNEKEIENEQKGEEPEPDLFVPDTSDGDSDASGSDSQSMDTKGSHLAEKDTPAEKFRLLLSDILDSSNSHISCSGPKANTLWKQNEKEIENEQKGEEPEPDLFVPDTSDVDSDASGNDSQSMTADDKLIHESECTDEGVVSTTDPKPINPKKQNRKESLRHNKVKGKGEGPEPCPSVMDCEDDHDSDASGSDSQSMAAGDVDYVPESDYDDEDETVIRLP</sequence>
<feature type="compositionally biased region" description="Low complexity" evidence="1">
    <location>
        <begin position="131"/>
        <end position="141"/>
    </location>
</feature>
<organism evidence="3 4">
    <name type="scientific">Holothuria leucospilota</name>
    <name type="common">Black long sea cucumber</name>
    <name type="synonym">Mertensiothuria leucospilota</name>
    <dbReference type="NCBI Taxonomy" id="206669"/>
    <lineage>
        <taxon>Eukaryota</taxon>
        <taxon>Metazoa</taxon>
        <taxon>Echinodermata</taxon>
        <taxon>Eleutherozoa</taxon>
        <taxon>Echinozoa</taxon>
        <taxon>Holothuroidea</taxon>
        <taxon>Aspidochirotacea</taxon>
        <taxon>Aspidochirotida</taxon>
        <taxon>Holothuriidae</taxon>
        <taxon>Holothuria</taxon>
    </lineage>
</organism>
<dbReference type="AlphaFoldDB" id="A0A9Q0YA31"/>
<name>A0A9Q0YA31_HOLLE</name>